<keyword evidence="1" id="KW-1133">Transmembrane helix</keyword>
<organism evidence="2 3">
    <name type="scientific">Ectothiorhodospira marina</name>
    <dbReference type="NCBI Taxonomy" id="1396821"/>
    <lineage>
        <taxon>Bacteria</taxon>
        <taxon>Pseudomonadati</taxon>
        <taxon>Pseudomonadota</taxon>
        <taxon>Gammaproteobacteria</taxon>
        <taxon>Chromatiales</taxon>
        <taxon>Ectothiorhodospiraceae</taxon>
        <taxon>Ectothiorhodospira</taxon>
    </lineage>
</organism>
<proteinExistence type="predicted"/>
<dbReference type="AlphaFoldDB" id="A0A1H7MAZ7"/>
<keyword evidence="3" id="KW-1185">Reference proteome</keyword>
<dbReference type="Proteomes" id="UP000199256">
    <property type="component" value="Unassembled WGS sequence"/>
</dbReference>
<gene>
    <name evidence="2" type="ORF">SAMN05444515_10915</name>
</gene>
<dbReference type="EMBL" id="FOAA01000009">
    <property type="protein sequence ID" value="SEL07905.1"/>
    <property type="molecule type" value="Genomic_DNA"/>
</dbReference>
<evidence type="ECO:0000256" key="1">
    <source>
        <dbReference type="SAM" id="Phobius"/>
    </source>
</evidence>
<sequence>MILTAGAASLLCIGIGLIGAKLRSDFEQHTRGDTPLSDEERHQSPLWSLRRFREGRLERLVHRMPKVEVALLALTFILWWAASGPIIAFVVTFLVIIVRPTLANWLGLHHSGQGEL</sequence>
<evidence type="ECO:0000313" key="3">
    <source>
        <dbReference type="Proteomes" id="UP000199256"/>
    </source>
</evidence>
<keyword evidence="1" id="KW-0472">Membrane</keyword>
<protein>
    <submittedName>
        <fullName evidence="2">Uncharacterized protein</fullName>
    </submittedName>
</protein>
<dbReference type="STRING" id="1396821.SAMN05444515_10915"/>
<accession>A0A1H7MAZ7</accession>
<name>A0A1H7MAZ7_9GAMM</name>
<keyword evidence="1" id="KW-0812">Transmembrane</keyword>
<reference evidence="3" key="1">
    <citation type="submission" date="2016-10" db="EMBL/GenBank/DDBJ databases">
        <authorList>
            <person name="Varghese N."/>
            <person name="Submissions S."/>
        </authorList>
    </citation>
    <scope>NUCLEOTIDE SEQUENCE [LARGE SCALE GENOMIC DNA]</scope>
    <source>
        <strain evidence="3">DSM 241</strain>
    </source>
</reference>
<evidence type="ECO:0000313" key="2">
    <source>
        <dbReference type="EMBL" id="SEL07905.1"/>
    </source>
</evidence>
<feature type="transmembrane region" description="Helical" evidence="1">
    <location>
        <begin position="69"/>
        <end position="98"/>
    </location>
</feature>